<dbReference type="Pfam" id="PF08352">
    <property type="entry name" value="oligo_HPY"/>
    <property type="match status" value="1"/>
</dbReference>
<gene>
    <name evidence="6" type="primary">oppF_3</name>
    <name evidence="6" type="ORF">IBLFYP30_01700</name>
</gene>
<accession>A0A6N3BVB6</accession>
<evidence type="ECO:0000313" key="6">
    <source>
        <dbReference type="EMBL" id="VYU08580.1"/>
    </source>
</evidence>
<dbReference type="GO" id="GO:0016887">
    <property type="term" value="F:ATP hydrolysis activity"/>
    <property type="evidence" value="ECO:0007669"/>
    <property type="project" value="InterPro"/>
</dbReference>
<dbReference type="RefSeq" id="WP_156530851.1">
    <property type="nucleotide sequence ID" value="NZ_CACRUE010000026.1"/>
</dbReference>
<dbReference type="PROSITE" id="PS00211">
    <property type="entry name" value="ABC_TRANSPORTER_1"/>
    <property type="match status" value="1"/>
</dbReference>
<dbReference type="EMBL" id="CACRUE010000026">
    <property type="protein sequence ID" value="VYU08580.1"/>
    <property type="molecule type" value="Genomic_DNA"/>
</dbReference>
<dbReference type="InterPro" id="IPR003439">
    <property type="entry name" value="ABC_transporter-like_ATP-bd"/>
</dbReference>
<dbReference type="Gene3D" id="3.40.50.300">
    <property type="entry name" value="P-loop containing nucleotide triphosphate hydrolases"/>
    <property type="match status" value="1"/>
</dbReference>
<dbReference type="NCBIfam" id="TIGR01727">
    <property type="entry name" value="oligo_HPY"/>
    <property type="match status" value="1"/>
</dbReference>
<dbReference type="PROSITE" id="PS50893">
    <property type="entry name" value="ABC_TRANSPORTER_2"/>
    <property type="match status" value="1"/>
</dbReference>
<dbReference type="GO" id="GO:0005524">
    <property type="term" value="F:ATP binding"/>
    <property type="evidence" value="ECO:0007669"/>
    <property type="project" value="UniProtKB-KW"/>
</dbReference>
<feature type="domain" description="ABC transporter" evidence="5">
    <location>
        <begin position="3"/>
        <end position="246"/>
    </location>
</feature>
<dbReference type="AlphaFoldDB" id="A0A6N3BVB6"/>
<evidence type="ECO:0000259" key="5">
    <source>
        <dbReference type="PROSITE" id="PS50893"/>
    </source>
</evidence>
<dbReference type="InterPro" id="IPR050319">
    <property type="entry name" value="ABC_transp_ATP-bind"/>
</dbReference>
<evidence type="ECO:0000256" key="4">
    <source>
        <dbReference type="ARBA" id="ARBA00022840"/>
    </source>
</evidence>
<keyword evidence="4 6" id="KW-0067">ATP-binding</keyword>
<evidence type="ECO:0000256" key="1">
    <source>
        <dbReference type="ARBA" id="ARBA00005417"/>
    </source>
</evidence>
<dbReference type="FunFam" id="3.40.50.300:FF:000016">
    <property type="entry name" value="Oligopeptide ABC transporter ATP-binding component"/>
    <property type="match status" value="1"/>
</dbReference>
<keyword evidence="3" id="KW-0547">Nucleotide-binding</keyword>
<dbReference type="InterPro" id="IPR027417">
    <property type="entry name" value="P-loop_NTPase"/>
</dbReference>
<protein>
    <submittedName>
        <fullName evidence="6">Oligopeptide transport ATP-binding protein OppF</fullName>
    </submittedName>
</protein>
<dbReference type="GO" id="GO:0055085">
    <property type="term" value="P:transmembrane transport"/>
    <property type="evidence" value="ECO:0007669"/>
    <property type="project" value="UniProtKB-ARBA"/>
</dbReference>
<dbReference type="InterPro" id="IPR003593">
    <property type="entry name" value="AAA+_ATPase"/>
</dbReference>
<evidence type="ECO:0000256" key="2">
    <source>
        <dbReference type="ARBA" id="ARBA00022448"/>
    </source>
</evidence>
<dbReference type="PANTHER" id="PTHR43776">
    <property type="entry name" value="TRANSPORT ATP-BINDING PROTEIN"/>
    <property type="match status" value="1"/>
</dbReference>
<dbReference type="Pfam" id="PF00005">
    <property type="entry name" value="ABC_tran"/>
    <property type="match status" value="1"/>
</dbReference>
<name>A0A6N3BVB6_9FIRM</name>
<dbReference type="CDD" id="cd03257">
    <property type="entry name" value="ABC_NikE_OppD_transporters"/>
    <property type="match status" value="1"/>
</dbReference>
<dbReference type="PANTHER" id="PTHR43776:SF8">
    <property type="entry name" value="ABC TRANSPORTER, ATP-BINDING PROTEIN"/>
    <property type="match status" value="1"/>
</dbReference>
<organism evidence="6">
    <name type="scientific">Intestinibacter bartlettii</name>
    <dbReference type="NCBI Taxonomy" id="261299"/>
    <lineage>
        <taxon>Bacteria</taxon>
        <taxon>Bacillati</taxon>
        <taxon>Bacillota</taxon>
        <taxon>Clostridia</taxon>
        <taxon>Peptostreptococcales</taxon>
        <taxon>Peptostreptococcaceae</taxon>
        <taxon>Intestinibacter</taxon>
    </lineage>
</organism>
<comment type="similarity">
    <text evidence="1">Belongs to the ABC transporter superfamily.</text>
</comment>
<evidence type="ECO:0000256" key="3">
    <source>
        <dbReference type="ARBA" id="ARBA00022741"/>
    </source>
</evidence>
<reference evidence="6" key="1">
    <citation type="submission" date="2019-11" db="EMBL/GenBank/DDBJ databases">
        <authorList>
            <person name="Feng L."/>
        </authorList>
    </citation>
    <scope>NUCLEOTIDE SEQUENCE</scope>
    <source>
        <strain evidence="6">IbartlettiiLFYP30</strain>
    </source>
</reference>
<proteinExistence type="inferred from homology"/>
<dbReference type="InterPro" id="IPR013563">
    <property type="entry name" value="Oligopep_ABC_C"/>
</dbReference>
<dbReference type="SUPFAM" id="SSF52540">
    <property type="entry name" value="P-loop containing nucleoside triphosphate hydrolases"/>
    <property type="match status" value="1"/>
</dbReference>
<sequence>MILDVKSLTKTFEKNNTVFTAVDNVNFQLDKKECLGIVGESGSGKSTIAKMLVKLLEPDNGEINFLGKDLVTLNKSELRKTRKDIQMIFQNPMDSFNPRKKLKTSVGAGLKYTLSLNKKQIEEKVDEAFNLVGLKSEYKDRYINKLSGGECQRAAIARSVIIEPKLLICDEITSALDVSVQAQIIDLLVQLREKMDMSYIFITHDLTLARYLCDRILVMYKGNEVESGNVKDIFENPMHPYTKLLLSSIMTIDNIYEKKNINYEKLEHFGGCKFKDMCPNRMEICNSCNPEIRELENRKVRCHMYNK</sequence>
<dbReference type="GO" id="GO:0015833">
    <property type="term" value="P:peptide transport"/>
    <property type="evidence" value="ECO:0007669"/>
    <property type="project" value="InterPro"/>
</dbReference>
<dbReference type="SMART" id="SM00382">
    <property type="entry name" value="AAA"/>
    <property type="match status" value="1"/>
</dbReference>
<keyword evidence="2" id="KW-0813">Transport</keyword>
<dbReference type="InterPro" id="IPR017871">
    <property type="entry name" value="ABC_transporter-like_CS"/>
</dbReference>